<feature type="domain" description="Glycosyltransferase 2-like" evidence="4">
    <location>
        <begin position="7"/>
        <end position="171"/>
    </location>
</feature>
<keyword evidence="6" id="KW-1185">Reference proteome</keyword>
<sequence length="335" mass="37649">MSAPAISVAMSVYNGERFLREAIESILGQTFGDFEFLILDDGSRDGSRDIYESYAARDSRIRTIVRDNRGLIVSLNQLLDEAAAPVIARMDADDICDPTRFAKQIAFLNANPDYGVIGSWTADINEFGASHRLEGFDHPTNHQEFLQAVKDDGPLLCHPVVTYRRDVVRNVGGYHAAFRHCEDYDLWLRLASVTKLANIPERLIRYRHYEGQVSARHATEQKIGHTVALWAYHERAAGRPDPTQQLTALPEVGQFDEAFHTKGLDWAVRERLAKGLQYSPSGLRGDGFEMMLDYLRDGGSQEGMWRTVLRLVRYGEPLRAARLAATLSSNRPLAA</sequence>
<organism evidence="5 6">
    <name type="scientific">Croceibacterium xixiisoli</name>
    <dbReference type="NCBI Taxonomy" id="1476466"/>
    <lineage>
        <taxon>Bacteria</taxon>
        <taxon>Pseudomonadati</taxon>
        <taxon>Pseudomonadota</taxon>
        <taxon>Alphaproteobacteria</taxon>
        <taxon>Sphingomonadales</taxon>
        <taxon>Erythrobacteraceae</taxon>
        <taxon>Croceibacterium</taxon>
    </lineage>
</organism>
<protein>
    <submittedName>
        <fullName evidence="5">Glycosyltransferase</fullName>
    </submittedName>
</protein>
<evidence type="ECO:0000256" key="2">
    <source>
        <dbReference type="ARBA" id="ARBA00022676"/>
    </source>
</evidence>
<comment type="caution">
    <text evidence="5">The sequence shown here is derived from an EMBL/GenBank/DDBJ whole genome shotgun (WGS) entry which is preliminary data.</text>
</comment>
<dbReference type="InterPro" id="IPR001173">
    <property type="entry name" value="Glyco_trans_2-like"/>
</dbReference>
<dbReference type="PANTHER" id="PTHR43685">
    <property type="entry name" value="GLYCOSYLTRANSFERASE"/>
    <property type="match status" value="1"/>
</dbReference>
<comment type="similarity">
    <text evidence="1">Belongs to the glycosyltransferase 2 family.</text>
</comment>
<evidence type="ECO:0000259" key="4">
    <source>
        <dbReference type="Pfam" id="PF00535"/>
    </source>
</evidence>
<evidence type="ECO:0000256" key="3">
    <source>
        <dbReference type="ARBA" id="ARBA00022679"/>
    </source>
</evidence>
<gene>
    <name evidence="5" type="ORF">GRI97_18135</name>
</gene>
<dbReference type="InterPro" id="IPR029044">
    <property type="entry name" value="Nucleotide-diphossugar_trans"/>
</dbReference>
<dbReference type="SUPFAM" id="SSF53448">
    <property type="entry name" value="Nucleotide-diphospho-sugar transferases"/>
    <property type="match status" value="1"/>
</dbReference>
<evidence type="ECO:0000256" key="1">
    <source>
        <dbReference type="ARBA" id="ARBA00006739"/>
    </source>
</evidence>
<evidence type="ECO:0000313" key="5">
    <source>
        <dbReference type="EMBL" id="MXP00910.1"/>
    </source>
</evidence>
<dbReference type="EMBL" id="WTYJ01000006">
    <property type="protein sequence ID" value="MXP00910.1"/>
    <property type="molecule type" value="Genomic_DNA"/>
</dbReference>
<dbReference type="Pfam" id="PF00535">
    <property type="entry name" value="Glycos_transf_2"/>
    <property type="match status" value="1"/>
</dbReference>
<dbReference type="Gene3D" id="3.90.550.10">
    <property type="entry name" value="Spore Coat Polysaccharide Biosynthesis Protein SpsA, Chain A"/>
    <property type="match status" value="1"/>
</dbReference>
<reference evidence="5 6" key="1">
    <citation type="submission" date="2019-12" db="EMBL/GenBank/DDBJ databases">
        <title>Genomic-based taxomic classification of the family Erythrobacteraceae.</title>
        <authorList>
            <person name="Xu L."/>
        </authorList>
    </citation>
    <scope>NUCLEOTIDE SEQUENCE [LARGE SCALE GENOMIC DNA]</scope>
    <source>
        <strain evidence="5 6">S36</strain>
    </source>
</reference>
<evidence type="ECO:0000313" key="6">
    <source>
        <dbReference type="Proteomes" id="UP000469430"/>
    </source>
</evidence>
<keyword evidence="2" id="KW-0328">Glycosyltransferase</keyword>
<dbReference type="AlphaFoldDB" id="A0A6I4U0Q9"/>
<dbReference type="Proteomes" id="UP000469430">
    <property type="component" value="Unassembled WGS sequence"/>
</dbReference>
<proteinExistence type="inferred from homology"/>
<dbReference type="InterPro" id="IPR050834">
    <property type="entry name" value="Glycosyltransf_2"/>
</dbReference>
<dbReference type="RefSeq" id="WP_161392654.1">
    <property type="nucleotide sequence ID" value="NZ_JBHSCP010000002.1"/>
</dbReference>
<dbReference type="GO" id="GO:0016757">
    <property type="term" value="F:glycosyltransferase activity"/>
    <property type="evidence" value="ECO:0007669"/>
    <property type="project" value="UniProtKB-KW"/>
</dbReference>
<dbReference type="OrthoDB" id="9813349at2"/>
<accession>A0A6I4U0Q9</accession>
<keyword evidence="3 5" id="KW-0808">Transferase</keyword>
<dbReference type="PANTHER" id="PTHR43685:SF5">
    <property type="entry name" value="GLYCOSYLTRANSFERASE EPSE-RELATED"/>
    <property type="match status" value="1"/>
</dbReference>
<name>A0A6I4U0Q9_9SPHN</name>